<dbReference type="KEGG" id="psuu:Psuf_001910"/>
<evidence type="ECO:0000313" key="3">
    <source>
        <dbReference type="EMBL" id="BCB82878.1"/>
    </source>
</evidence>
<feature type="transmembrane region" description="Helical" evidence="2">
    <location>
        <begin position="48"/>
        <end position="69"/>
    </location>
</feature>
<keyword evidence="2" id="KW-1133">Transmembrane helix</keyword>
<evidence type="ECO:0000256" key="1">
    <source>
        <dbReference type="SAM" id="MobiDB-lite"/>
    </source>
</evidence>
<keyword evidence="4" id="KW-1185">Reference proteome</keyword>
<gene>
    <name evidence="3" type="ORF">Psuf_001910</name>
</gene>
<reference evidence="3 4" key="2">
    <citation type="submission" date="2020-03" db="EMBL/GenBank/DDBJ databases">
        <authorList>
            <person name="Ichikawa N."/>
            <person name="Kimura A."/>
            <person name="Kitahashi Y."/>
            <person name="Uohara A."/>
        </authorList>
    </citation>
    <scope>NUCLEOTIDE SEQUENCE [LARGE SCALE GENOMIC DNA]</scope>
    <source>
        <strain evidence="3 4">NBRC 105367</strain>
    </source>
</reference>
<feature type="transmembrane region" description="Helical" evidence="2">
    <location>
        <begin position="159"/>
        <end position="179"/>
    </location>
</feature>
<evidence type="ECO:0008006" key="5">
    <source>
        <dbReference type="Google" id="ProtNLM"/>
    </source>
</evidence>
<keyword evidence="2" id="KW-0472">Membrane</keyword>
<feature type="compositionally biased region" description="Basic and acidic residues" evidence="1">
    <location>
        <begin position="275"/>
        <end position="303"/>
    </location>
</feature>
<evidence type="ECO:0000256" key="2">
    <source>
        <dbReference type="SAM" id="Phobius"/>
    </source>
</evidence>
<dbReference type="Proteomes" id="UP000503011">
    <property type="component" value="Chromosome"/>
</dbReference>
<evidence type="ECO:0000313" key="4">
    <source>
        <dbReference type="Proteomes" id="UP000503011"/>
    </source>
</evidence>
<feature type="transmembrane region" description="Helical" evidence="2">
    <location>
        <begin position="224"/>
        <end position="243"/>
    </location>
</feature>
<accession>A0A6F8YA69</accession>
<sequence length="322" mass="34106">MTGGARRASRPVSGRQEDRATERTDQVGAVETTSSATGTRRGVSRPRLLAGLAFLVLGISAASTTSAGAAGATLVYAFLNFFAGVVTLVALSLTVMGGLVATDRFYLTIGHRVFFQGVHRATAIIAIVFLGLHVSLKILSGSATLIDPIVPFANLANPVYIGLGTIAGYLMVAVFWTGIIRARFASGGKPWMWRTLHAASYLAWPIAITHGLTAGRPAKTWVTLSYLGCVVFVLIGLLVRLYVVLGRRANGPKAGPAAVGVNVQTVLMPRVGDGPYRREQAPARHRLETGGDRRTGYEPEPGHGRPGPYPPAADPAPSRRAW</sequence>
<reference evidence="3 4" key="1">
    <citation type="submission" date="2020-03" db="EMBL/GenBank/DDBJ databases">
        <title>Whole genome shotgun sequence of Phytohabitans suffuscus NBRC 105367.</title>
        <authorList>
            <person name="Komaki H."/>
            <person name="Tamura T."/>
        </authorList>
    </citation>
    <scope>NUCLEOTIDE SEQUENCE [LARGE SCALE GENOMIC DNA]</scope>
    <source>
        <strain evidence="3 4">NBRC 105367</strain>
    </source>
</reference>
<feature type="region of interest" description="Disordered" evidence="1">
    <location>
        <begin position="1"/>
        <end position="41"/>
    </location>
</feature>
<name>A0A6F8YA69_9ACTN</name>
<feature type="transmembrane region" description="Helical" evidence="2">
    <location>
        <begin position="191"/>
        <end position="212"/>
    </location>
</feature>
<proteinExistence type="predicted"/>
<feature type="compositionally biased region" description="Basic and acidic residues" evidence="1">
    <location>
        <begin position="15"/>
        <end position="25"/>
    </location>
</feature>
<protein>
    <recommendedName>
        <fullName evidence="5">Ferric oxidoreductase domain-containing protein</fullName>
    </recommendedName>
</protein>
<dbReference type="AlphaFoldDB" id="A0A6F8YA69"/>
<dbReference type="EMBL" id="AP022871">
    <property type="protein sequence ID" value="BCB82878.1"/>
    <property type="molecule type" value="Genomic_DNA"/>
</dbReference>
<feature type="transmembrane region" description="Helical" evidence="2">
    <location>
        <begin position="75"/>
        <end position="100"/>
    </location>
</feature>
<keyword evidence="2" id="KW-0812">Transmembrane</keyword>
<feature type="region of interest" description="Disordered" evidence="1">
    <location>
        <begin position="272"/>
        <end position="322"/>
    </location>
</feature>
<feature type="transmembrane region" description="Helical" evidence="2">
    <location>
        <begin position="121"/>
        <end position="139"/>
    </location>
</feature>
<organism evidence="3 4">
    <name type="scientific">Phytohabitans suffuscus</name>
    <dbReference type="NCBI Taxonomy" id="624315"/>
    <lineage>
        <taxon>Bacteria</taxon>
        <taxon>Bacillati</taxon>
        <taxon>Actinomycetota</taxon>
        <taxon>Actinomycetes</taxon>
        <taxon>Micromonosporales</taxon>
        <taxon>Micromonosporaceae</taxon>
    </lineage>
</organism>